<dbReference type="InterPro" id="IPR039424">
    <property type="entry name" value="SBP_5"/>
</dbReference>
<dbReference type="PANTHER" id="PTHR30290">
    <property type="entry name" value="PERIPLASMIC BINDING COMPONENT OF ABC TRANSPORTER"/>
    <property type="match status" value="1"/>
</dbReference>
<protein>
    <submittedName>
        <fullName evidence="6">ABC transporter substrate-binding protein</fullName>
    </submittedName>
</protein>
<evidence type="ECO:0000256" key="3">
    <source>
        <dbReference type="ARBA" id="ARBA00022448"/>
    </source>
</evidence>
<dbReference type="Gene3D" id="3.40.190.10">
    <property type="entry name" value="Periplasmic binding protein-like II"/>
    <property type="match status" value="1"/>
</dbReference>
<keyword evidence="3" id="KW-0813">Transport</keyword>
<comment type="subcellular location">
    <subcellularLocation>
        <location evidence="1">Periplasm</location>
    </subcellularLocation>
</comment>
<evidence type="ECO:0000256" key="4">
    <source>
        <dbReference type="ARBA" id="ARBA00022729"/>
    </source>
</evidence>
<evidence type="ECO:0000259" key="5">
    <source>
        <dbReference type="Pfam" id="PF00496"/>
    </source>
</evidence>
<reference evidence="6" key="1">
    <citation type="submission" date="2020-08" db="EMBL/GenBank/DDBJ databases">
        <authorList>
            <person name="Hu Y."/>
            <person name="Nguyen S.V."/>
            <person name="Li F."/>
            <person name="Fanning S."/>
        </authorList>
    </citation>
    <scope>NUCLEOTIDE SEQUENCE</scope>
    <source>
        <strain evidence="6">SYSU D8009</strain>
    </source>
</reference>
<keyword evidence="4" id="KW-0732">Signal</keyword>
<dbReference type="GO" id="GO:1904680">
    <property type="term" value="F:peptide transmembrane transporter activity"/>
    <property type="evidence" value="ECO:0007669"/>
    <property type="project" value="TreeGrafter"/>
</dbReference>
<dbReference type="CDD" id="cd08512">
    <property type="entry name" value="PBP2_NikA_DppA_OppA_like_7"/>
    <property type="match status" value="1"/>
</dbReference>
<evidence type="ECO:0000256" key="2">
    <source>
        <dbReference type="ARBA" id="ARBA00005695"/>
    </source>
</evidence>
<dbReference type="InterPro" id="IPR030678">
    <property type="entry name" value="Peptide/Ni-bd"/>
</dbReference>
<comment type="caution">
    <text evidence="6">The sequence shown here is derived from an EMBL/GenBank/DDBJ whole genome shotgun (WGS) entry which is preliminary data.</text>
</comment>
<dbReference type="Proteomes" id="UP000600101">
    <property type="component" value="Unassembled WGS sequence"/>
</dbReference>
<comment type="similarity">
    <text evidence="2">Belongs to the bacterial solute-binding protein 5 family.</text>
</comment>
<gene>
    <name evidence="6" type="ORF">H7965_03630</name>
</gene>
<dbReference type="EMBL" id="JACOMF010000003">
    <property type="protein sequence ID" value="MBC4014405.1"/>
    <property type="molecule type" value="Genomic_DNA"/>
</dbReference>
<keyword evidence="7" id="KW-1185">Reference proteome</keyword>
<dbReference type="Pfam" id="PF00496">
    <property type="entry name" value="SBP_bac_5"/>
    <property type="match status" value="1"/>
</dbReference>
<dbReference type="Gene3D" id="3.10.105.10">
    <property type="entry name" value="Dipeptide-binding Protein, Domain 3"/>
    <property type="match status" value="1"/>
</dbReference>
<accession>A0A9X0QV35</accession>
<sequence>MGHGGAAMIDRRGLLAAGTLLPFAARAQGRAETLRCVMGGSVNSLDPVRFGATRESTGCAVHVADTLLRFGRKPQGTGFIFDYDRLEGALAERYALSADGLRITLHLRPGATWHDGSPVTAEDVKWSLDRVVGAQSMARTQAETGSMTSPDQFRVLGERVVEITLPRPDRMALPNLATIFMPMLNARLARPHATAADPWASEWLKSNTAAGGAYRVESFRPGEQLILRRNDAWRCGPLPFFRRVIIQTVPEPATRASLIERGDADFSLDLQSSDVIALERRGRVKVVQMPQQSIMSFLAFNTRQPPFDSIALRQAVAAALPYEDLFQAAVFGRGERLFGATWTGEPDDAVFPQPMPFRTDPALARAKLAEAGFAGGLRTTLSFGVGAAQVNEPIATLVQEALGRIGIEVTVQKLPDAQMASAMTEKRLPMLIETSGAIFPATDYFFRVIYSGEQRWNFSSWRNPEVDALVQEARFERDGARFQAMARRMIALAAAEVPLVPLWKPALNAVMARDIEGFTYWFLRQPDFRDLSRSA</sequence>
<proteinExistence type="inferred from homology"/>
<evidence type="ECO:0000313" key="7">
    <source>
        <dbReference type="Proteomes" id="UP000600101"/>
    </source>
</evidence>
<organism evidence="6 7">
    <name type="scientific">Siccirubricoccus deserti</name>
    <dbReference type="NCBI Taxonomy" id="2013562"/>
    <lineage>
        <taxon>Bacteria</taxon>
        <taxon>Pseudomonadati</taxon>
        <taxon>Pseudomonadota</taxon>
        <taxon>Alphaproteobacteria</taxon>
        <taxon>Acetobacterales</taxon>
        <taxon>Roseomonadaceae</taxon>
        <taxon>Siccirubricoccus</taxon>
    </lineage>
</organism>
<dbReference type="GO" id="GO:0015833">
    <property type="term" value="P:peptide transport"/>
    <property type="evidence" value="ECO:0007669"/>
    <property type="project" value="TreeGrafter"/>
</dbReference>
<dbReference type="GO" id="GO:0043190">
    <property type="term" value="C:ATP-binding cassette (ABC) transporter complex"/>
    <property type="evidence" value="ECO:0007669"/>
    <property type="project" value="InterPro"/>
</dbReference>
<evidence type="ECO:0000256" key="1">
    <source>
        <dbReference type="ARBA" id="ARBA00004418"/>
    </source>
</evidence>
<dbReference type="PANTHER" id="PTHR30290:SF10">
    <property type="entry name" value="PERIPLASMIC OLIGOPEPTIDE-BINDING PROTEIN-RELATED"/>
    <property type="match status" value="1"/>
</dbReference>
<feature type="domain" description="Solute-binding protein family 5" evidence="5">
    <location>
        <begin position="86"/>
        <end position="454"/>
    </location>
</feature>
<name>A0A9X0QV35_9PROT</name>
<dbReference type="InterPro" id="IPR000914">
    <property type="entry name" value="SBP_5_dom"/>
</dbReference>
<dbReference type="PIRSF" id="PIRSF002741">
    <property type="entry name" value="MppA"/>
    <property type="match status" value="1"/>
</dbReference>
<dbReference type="SUPFAM" id="SSF53850">
    <property type="entry name" value="Periplasmic binding protein-like II"/>
    <property type="match status" value="1"/>
</dbReference>
<dbReference type="GO" id="GO:0030288">
    <property type="term" value="C:outer membrane-bounded periplasmic space"/>
    <property type="evidence" value="ECO:0007669"/>
    <property type="project" value="UniProtKB-ARBA"/>
</dbReference>
<evidence type="ECO:0000313" key="6">
    <source>
        <dbReference type="EMBL" id="MBC4014405.1"/>
    </source>
</evidence>
<dbReference type="AlphaFoldDB" id="A0A9X0QV35"/>